<evidence type="ECO:0000313" key="4">
    <source>
        <dbReference type="Proteomes" id="UP000094056"/>
    </source>
</evidence>
<sequence>MITVLICISDSTGYALIKMDNAKNTRVWPKKSAGFMSVHYEKRSRYNDFTITAYCPGPCCCKKYADGFTATGKRAREENRIVAVDPNIIPLHSMVYIEGLGIFYAEDVGGMIKKRRLDILMNNHERALKFGVKKRRVTIIN</sequence>
<dbReference type="PANTHER" id="PTHR39160">
    <property type="entry name" value="CELL WALL-BINDING PROTEIN YOCH"/>
    <property type="match status" value="1"/>
</dbReference>
<dbReference type="Pfam" id="PF06725">
    <property type="entry name" value="3D"/>
    <property type="match status" value="1"/>
</dbReference>
<evidence type="ECO:0000313" key="3">
    <source>
        <dbReference type="EMBL" id="ODS34103.1"/>
    </source>
</evidence>
<dbReference type="GO" id="GO:0004553">
    <property type="term" value="F:hydrolase activity, hydrolyzing O-glycosyl compounds"/>
    <property type="evidence" value="ECO:0007669"/>
    <property type="project" value="InterPro"/>
</dbReference>
<dbReference type="GO" id="GO:0009254">
    <property type="term" value="P:peptidoglycan turnover"/>
    <property type="evidence" value="ECO:0007669"/>
    <property type="project" value="InterPro"/>
</dbReference>
<dbReference type="InterPro" id="IPR051933">
    <property type="entry name" value="Resuscitation_pf_RpfB"/>
</dbReference>
<dbReference type="InterPro" id="IPR010611">
    <property type="entry name" value="3D_dom"/>
</dbReference>
<organism evidence="3 4">
    <name type="scientific">Candidatus Scalindua rubra</name>
    <dbReference type="NCBI Taxonomy" id="1872076"/>
    <lineage>
        <taxon>Bacteria</taxon>
        <taxon>Pseudomonadati</taxon>
        <taxon>Planctomycetota</taxon>
        <taxon>Candidatus Brocadiia</taxon>
        <taxon>Candidatus Brocadiales</taxon>
        <taxon>Candidatus Scalinduaceae</taxon>
        <taxon>Candidatus Scalindua</taxon>
    </lineage>
</organism>
<comment type="caution">
    <text evidence="3">The sequence shown here is derived from an EMBL/GenBank/DDBJ whole genome shotgun (WGS) entry which is preliminary data.</text>
</comment>
<evidence type="ECO:0000259" key="2">
    <source>
        <dbReference type="Pfam" id="PF06725"/>
    </source>
</evidence>
<dbReference type="EMBL" id="MAYW01000013">
    <property type="protein sequence ID" value="ODS34103.1"/>
    <property type="molecule type" value="Genomic_DNA"/>
</dbReference>
<dbReference type="AlphaFoldDB" id="A0A1E3XEP9"/>
<dbReference type="InterPro" id="IPR059180">
    <property type="entry name" value="3D_YorM"/>
</dbReference>
<dbReference type="CDD" id="cd14667">
    <property type="entry name" value="3D_containing_proteins"/>
    <property type="match status" value="1"/>
</dbReference>
<evidence type="ECO:0000256" key="1">
    <source>
        <dbReference type="ARBA" id="ARBA00022729"/>
    </source>
</evidence>
<keyword evidence="1" id="KW-0732">Signal</keyword>
<dbReference type="GO" id="GO:0019867">
    <property type="term" value="C:outer membrane"/>
    <property type="evidence" value="ECO:0007669"/>
    <property type="project" value="InterPro"/>
</dbReference>
<dbReference type="Proteomes" id="UP000094056">
    <property type="component" value="Unassembled WGS sequence"/>
</dbReference>
<dbReference type="SUPFAM" id="SSF50685">
    <property type="entry name" value="Barwin-like endoglucanases"/>
    <property type="match status" value="1"/>
</dbReference>
<dbReference type="InterPro" id="IPR036908">
    <property type="entry name" value="RlpA-like_sf"/>
</dbReference>
<protein>
    <submittedName>
        <fullName evidence="3">Cell wall-binding protein YocH</fullName>
    </submittedName>
</protein>
<name>A0A1E3XEP9_9BACT</name>
<feature type="domain" description="3D" evidence="2">
    <location>
        <begin position="81"/>
        <end position="140"/>
    </location>
</feature>
<reference evidence="3 4" key="1">
    <citation type="submission" date="2016-07" db="EMBL/GenBank/DDBJ databases">
        <title>Draft genome of Scalindua rubra, obtained from a brine-seawater interface in the Red Sea, sheds light on salt adaptation in anammox bacteria.</title>
        <authorList>
            <person name="Speth D.R."/>
            <person name="Lagkouvardos I."/>
            <person name="Wang Y."/>
            <person name="Qian P.-Y."/>
            <person name="Dutilh B.E."/>
            <person name="Jetten M.S."/>
        </authorList>
    </citation>
    <scope>NUCLEOTIDE SEQUENCE [LARGE SCALE GENOMIC DNA]</scope>
    <source>
        <strain evidence="3">BSI-1</strain>
    </source>
</reference>
<dbReference type="Gene3D" id="2.40.40.10">
    <property type="entry name" value="RlpA-like domain"/>
    <property type="match status" value="1"/>
</dbReference>
<accession>A0A1E3XEP9</accession>
<gene>
    <name evidence="3" type="primary">yocH</name>
    <name evidence="3" type="ORF">SCARUB_00776</name>
</gene>
<proteinExistence type="predicted"/>
<dbReference type="PANTHER" id="PTHR39160:SF4">
    <property type="entry name" value="RESUSCITATION-PROMOTING FACTOR RPFB"/>
    <property type="match status" value="1"/>
</dbReference>